<dbReference type="InterPro" id="IPR019775">
    <property type="entry name" value="WD40_repeat_CS"/>
</dbReference>
<keyword evidence="7" id="KW-1185">Reference proteome</keyword>
<dbReference type="SMART" id="SM01026">
    <property type="entry name" value="Beach"/>
    <property type="match status" value="1"/>
</dbReference>
<dbReference type="SMART" id="SM00320">
    <property type="entry name" value="WD40"/>
    <property type="match status" value="4"/>
</dbReference>
<evidence type="ECO:0000256" key="3">
    <source>
        <dbReference type="PROSITE-ProRule" id="PRU00221"/>
    </source>
</evidence>
<evidence type="ECO:0000259" key="5">
    <source>
        <dbReference type="PROSITE" id="PS51783"/>
    </source>
</evidence>
<protein>
    <submittedName>
        <fullName evidence="6">Beach-domain-containing protein</fullName>
    </submittedName>
</protein>
<dbReference type="Pfam" id="PF23295">
    <property type="entry name" value="Arm_4"/>
    <property type="match status" value="1"/>
</dbReference>
<dbReference type="InterPro" id="IPR001680">
    <property type="entry name" value="WD40_rpt"/>
</dbReference>
<dbReference type="Pfam" id="PF14844">
    <property type="entry name" value="PH_BEACH"/>
    <property type="match status" value="1"/>
</dbReference>
<gene>
    <name evidence="6" type="ORF">SISNIDRAFT_431193</name>
</gene>
<dbReference type="CDD" id="cd06071">
    <property type="entry name" value="Beach"/>
    <property type="match status" value="1"/>
</dbReference>
<dbReference type="SUPFAM" id="SSF50978">
    <property type="entry name" value="WD40 repeat-like"/>
    <property type="match status" value="1"/>
</dbReference>
<dbReference type="PROSITE" id="PS00678">
    <property type="entry name" value="WD_REPEATS_1"/>
    <property type="match status" value="1"/>
</dbReference>
<dbReference type="EMBL" id="KV419423">
    <property type="protein sequence ID" value="KZS90089.1"/>
    <property type="molecule type" value="Genomic_DNA"/>
</dbReference>
<proteinExistence type="predicted"/>
<dbReference type="PROSITE" id="PS50082">
    <property type="entry name" value="WD_REPEATS_2"/>
    <property type="match status" value="1"/>
</dbReference>
<keyword evidence="1 3" id="KW-0853">WD repeat</keyword>
<evidence type="ECO:0000313" key="7">
    <source>
        <dbReference type="Proteomes" id="UP000076722"/>
    </source>
</evidence>
<keyword evidence="2" id="KW-0677">Repeat</keyword>
<feature type="domain" description="BEACH-type PH" evidence="5">
    <location>
        <begin position="1256"/>
        <end position="1378"/>
    </location>
</feature>
<feature type="domain" description="BEACH" evidence="4">
    <location>
        <begin position="1408"/>
        <end position="1697"/>
    </location>
</feature>
<name>A0A164QYR3_9AGAM</name>
<dbReference type="PANTHER" id="PTHR13743">
    <property type="entry name" value="BEIGE/BEACH-RELATED"/>
    <property type="match status" value="1"/>
</dbReference>
<dbReference type="Gene3D" id="2.60.120.200">
    <property type="match status" value="1"/>
</dbReference>
<dbReference type="Pfam" id="PF02138">
    <property type="entry name" value="Beach"/>
    <property type="match status" value="1"/>
</dbReference>
<sequence>MLRGLFTPLKSSFLLPSPRDPGFGEQSPVITETPEDFARDAMIQLMRYNVEAVKETKDSILQVQILSEIHRILAEEPATRDVFRELDGFLMIITTLLTLELPKDEDSSEKLAEVLEICRLSFVLLNDTLLNHPENNEYFECNIGWDHLHSAVSSLVSNHNFCEHILGFALALSLSDFSISGIFSSLRDIPPDSLEESIQGYASRLGTIHSAGALGVLINFIPLLNGNETQFPYLIWRLCDQLASSSHWNLANLQSLSLIPNMLLRYDQCHHVTHNEREEGIIAKLIKRLLEMGASPLETRIMLQRSAPGGRFINQGPLETLRGATKTKWPEHFIFRKTASLELPQEGDQGMPCPNGLCFMMWLRVESFPQTKPYTLFRAGSAARELINLSLNPTGRLTFFSVAERKTATFENATIHKGRWTHLAIVHHKAKHVQPSIRLFVDGILTDSFNWSYPRLDANNTPVIYFLGDKTPNSDCEWSLASAYLLSTPLDDELMRLVQHLGPRYSSNFQTRSPIKLLTYEAATSLNIHLAAVALVRPDPKAASPIIKALTEGFGFSESQIVFAISPAGALLPNITRDVVSGSSRSPDSPKGRLHGDVFVSKPHCLDDSIWEIGGPVITLRLVEISENSRDLFNSLVLFTQTIQTSWKNSEEVENIHGYEILAKLLRPKVALIDMAIFYTLFEFFGINFRRLSHSTVFNTPAYALIALDFEIWSHTPTEVQLAHLGHFSFLFKDNIHARFNMKQKLSKFGLVNRLLFALQTPWYELEVIPALIDAIAICADSDFSAGPTIKPLVSYIAAHLHDTTPSAPSPTSFLSKIDQYHQREKAELTFRMLVGLLRKRANLNKFIAALPVTRVCLLILGEHPSPAVAEQVLILIRLLIESNSSFGRKFELVSGWLALRTILPRAWNPLAHAAAFDLLLGRTEKNEGRNATNNTEHSALSCSYILPAILASLGHGLELVGTGEALEHHYADQDWDQLCEAILEELINLQSTSHAFRRALKSHQNINLLTASYGRYAILISEFTDPRPSLIRIQEKLNHFTLSITLEGHLDSAQKKKLLQVLQFSERQAGANDPSAIAKVVGAAQSTDMPLSGSRLGLKVVVDSTLQKTLSRLQEWRAIISKTEMRRLQKHVADLRERHRSADALNEWQLPLVSEPGLWADETDPHHWRLDLTEGPFRVRKKLEPEVTQFLVSEVHHDDSRNIVESVTDDQSAVMVEAPPWAETYEFSSVDGEANDVWREDIVEDKHRRIRHELESGDVVEAVQTVTRIIGIDSFPGLLILGRTHIYMLDGLVENSDGEIIDARDAPKSLIAVPGSVLEFSGSQRARRWPYNEVNTFSKRTCLFRDVALELYFRDFTSVLVVFGDKRARQSIYTKLSQQSGLNKVLDSVTPSALSRTPIFGKMSAKLHESFSDEVSTAQRRWQAREISKFTYLCILNQASGRTPEDATQYPVFPWILEDYTSGELDFESPSSFRDLTRPMGALTEARREAAMSRYSDLQSVNEQPFHYGTHFSSSMIVCHFLIRLAPFTNMFKTLQGGDWDLPDRLFSDVGRAYESASRDSRGDVRELIPEFFTCPEFLENTANLDFGRNQNTGEKVHNVKLPPWAHDDPFLFISLHRRALESEHVSRNLPAWIDLIWGSKQRDIESLNCFHPLSYEGEIDLDNIQDVREREAAVSTIHNFGQTPRKIFHQPHPARFTHGVPTLPIGYLYGIEEDPHLLVQCAKPVKVIGTPVFSIAVDIVDAKILPCAPSQLYVPGNSYEQITWGSIDHTLGFYIDRKPAQAFEEIKCSCAHFADSNVLVTGSLDGIIRFWRRSRPNLAEHATLTMTHVMRGHHGRVTQIVSSRAWSMVVSGGEDGKLRIWDLNRGIHVRSAQFGEDVDEGEITAIAIMESTGHIAVCTAHSLRLFTINARLITSLKLSRNDPITCLAFHEREYSRRGVLAAGGDNGIVILRTWAWRSDDNGHDGWRFETLRELKSRKEDSSRISAVRFVGESLFTGDWMGRVYSWDLPD</sequence>
<dbReference type="PROSITE" id="PS50294">
    <property type="entry name" value="WD_REPEATS_REGION"/>
    <property type="match status" value="1"/>
</dbReference>
<evidence type="ECO:0000313" key="6">
    <source>
        <dbReference type="EMBL" id="KZS90089.1"/>
    </source>
</evidence>
<dbReference type="Gene3D" id="2.130.10.10">
    <property type="entry name" value="YVTN repeat-like/Quinoprotein amine dehydrogenase"/>
    <property type="match status" value="1"/>
</dbReference>
<dbReference type="Gene3D" id="1.10.1540.10">
    <property type="entry name" value="BEACH domain"/>
    <property type="match status" value="1"/>
</dbReference>
<dbReference type="PROSITE" id="PS50197">
    <property type="entry name" value="BEACH"/>
    <property type="match status" value="1"/>
</dbReference>
<organism evidence="6 7">
    <name type="scientific">Sistotremastrum niveocremeum HHB9708</name>
    <dbReference type="NCBI Taxonomy" id="1314777"/>
    <lineage>
        <taxon>Eukaryota</taxon>
        <taxon>Fungi</taxon>
        <taxon>Dikarya</taxon>
        <taxon>Basidiomycota</taxon>
        <taxon>Agaricomycotina</taxon>
        <taxon>Agaricomycetes</taxon>
        <taxon>Sistotremastrales</taxon>
        <taxon>Sistotremastraceae</taxon>
        <taxon>Sertulicium</taxon>
        <taxon>Sertulicium niveocremeum</taxon>
    </lineage>
</organism>
<accession>A0A164QYR3</accession>
<evidence type="ECO:0000259" key="4">
    <source>
        <dbReference type="PROSITE" id="PS50197"/>
    </source>
</evidence>
<dbReference type="PROSITE" id="PS51783">
    <property type="entry name" value="PH_BEACH"/>
    <property type="match status" value="1"/>
</dbReference>
<evidence type="ECO:0000256" key="2">
    <source>
        <dbReference type="ARBA" id="ARBA00022737"/>
    </source>
</evidence>
<dbReference type="PANTHER" id="PTHR13743:SF146">
    <property type="entry name" value="WD REPEAT AND FYVE DOMAIN-CONTAINING PROTEIN 3"/>
    <property type="match status" value="1"/>
</dbReference>
<feature type="repeat" description="WD" evidence="3">
    <location>
        <begin position="1832"/>
        <end position="1873"/>
    </location>
</feature>
<dbReference type="InterPro" id="IPR036372">
    <property type="entry name" value="BEACH_dom_sf"/>
</dbReference>
<dbReference type="InterPro" id="IPR013320">
    <property type="entry name" value="ConA-like_dom_sf"/>
</dbReference>
<dbReference type="InterPro" id="IPR050865">
    <property type="entry name" value="BEACH_Domain"/>
</dbReference>
<dbReference type="InterPro" id="IPR023362">
    <property type="entry name" value="PH-BEACH_dom"/>
</dbReference>
<dbReference type="Pfam" id="PF13385">
    <property type="entry name" value="Laminin_G_3"/>
    <property type="match status" value="1"/>
</dbReference>
<dbReference type="InterPro" id="IPR000409">
    <property type="entry name" value="BEACH_dom"/>
</dbReference>
<dbReference type="STRING" id="1314777.A0A164QYR3"/>
<dbReference type="Pfam" id="PF00400">
    <property type="entry name" value="WD40"/>
    <property type="match status" value="2"/>
</dbReference>
<dbReference type="OrthoDB" id="26681at2759"/>
<dbReference type="Proteomes" id="UP000076722">
    <property type="component" value="Unassembled WGS sequence"/>
</dbReference>
<dbReference type="SUPFAM" id="SSF50729">
    <property type="entry name" value="PH domain-like"/>
    <property type="match status" value="1"/>
</dbReference>
<dbReference type="SUPFAM" id="SSF49899">
    <property type="entry name" value="Concanavalin A-like lectins/glucanases"/>
    <property type="match status" value="1"/>
</dbReference>
<dbReference type="SUPFAM" id="SSF81837">
    <property type="entry name" value="BEACH domain"/>
    <property type="match status" value="1"/>
</dbReference>
<dbReference type="InterPro" id="IPR011993">
    <property type="entry name" value="PH-like_dom_sf"/>
</dbReference>
<evidence type="ECO:0000256" key="1">
    <source>
        <dbReference type="ARBA" id="ARBA00022574"/>
    </source>
</evidence>
<reference evidence="6 7" key="1">
    <citation type="journal article" date="2016" name="Mol. Biol. Evol.">
        <title>Comparative Genomics of Early-Diverging Mushroom-Forming Fungi Provides Insights into the Origins of Lignocellulose Decay Capabilities.</title>
        <authorList>
            <person name="Nagy L.G."/>
            <person name="Riley R."/>
            <person name="Tritt A."/>
            <person name="Adam C."/>
            <person name="Daum C."/>
            <person name="Floudas D."/>
            <person name="Sun H."/>
            <person name="Yadav J.S."/>
            <person name="Pangilinan J."/>
            <person name="Larsson K.H."/>
            <person name="Matsuura K."/>
            <person name="Barry K."/>
            <person name="Labutti K."/>
            <person name="Kuo R."/>
            <person name="Ohm R.A."/>
            <person name="Bhattacharya S.S."/>
            <person name="Shirouzu T."/>
            <person name="Yoshinaga Y."/>
            <person name="Martin F.M."/>
            <person name="Grigoriev I.V."/>
            <person name="Hibbett D.S."/>
        </authorList>
    </citation>
    <scope>NUCLEOTIDE SEQUENCE [LARGE SCALE GENOMIC DNA]</scope>
    <source>
        <strain evidence="6 7">HHB9708</strain>
    </source>
</reference>
<dbReference type="Gene3D" id="2.30.29.30">
    <property type="entry name" value="Pleckstrin-homology domain (PH domain)/Phosphotyrosine-binding domain (PTB)"/>
    <property type="match status" value="1"/>
</dbReference>
<dbReference type="InterPro" id="IPR056252">
    <property type="entry name" value="Alfy-like_Arm-like"/>
</dbReference>
<dbReference type="InterPro" id="IPR015943">
    <property type="entry name" value="WD40/YVTN_repeat-like_dom_sf"/>
</dbReference>
<dbReference type="InterPro" id="IPR036322">
    <property type="entry name" value="WD40_repeat_dom_sf"/>
</dbReference>